<evidence type="ECO:0000256" key="2">
    <source>
        <dbReference type="ARBA" id="ARBA00023002"/>
    </source>
</evidence>
<evidence type="ECO:0000313" key="6">
    <source>
        <dbReference type="EMBL" id="CAA9539151.1"/>
    </source>
</evidence>
<evidence type="ECO:0000256" key="1">
    <source>
        <dbReference type="ARBA" id="ARBA00009986"/>
    </source>
</evidence>
<dbReference type="InterPro" id="IPR050740">
    <property type="entry name" value="Aldehyde_DH_Superfamily"/>
</dbReference>
<organism evidence="6">
    <name type="scientific">uncultured Thermomicrobiales bacterium</name>
    <dbReference type="NCBI Taxonomy" id="1645740"/>
    <lineage>
        <taxon>Bacteria</taxon>
        <taxon>Pseudomonadati</taxon>
        <taxon>Thermomicrobiota</taxon>
        <taxon>Thermomicrobia</taxon>
        <taxon>Thermomicrobiales</taxon>
        <taxon>environmental samples</taxon>
    </lineage>
</organism>
<dbReference type="InterPro" id="IPR029510">
    <property type="entry name" value="Ald_DH_CS_GLU"/>
</dbReference>
<dbReference type="InterPro" id="IPR016162">
    <property type="entry name" value="Ald_DH_N"/>
</dbReference>
<evidence type="ECO:0000256" key="3">
    <source>
        <dbReference type="PROSITE-ProRule" id="PRU10007"/>
    </source>
</evidence>
<gene>
    <name evidence="6" type="ORF">AVDCRST_MAG49-652</name>
</gene>
<dbReference type="InterPro" id="IPR016163">
    <property type="entry name" value="Ald_DH_C"/>
</dbReference>
<dbReference type="InterPro" id="IPR015590">
    <property type="entry name" value="Aldehyde_DH_dom"/>
</dbReference>
<keyword evidence="2 4" id="KW-0560">Oxidoreductase</keyword>
<dbReference type="EMBL" id="CADCWG010000038">
    <property type="protein sequence ID" value="CAA9539151.1"/>
    <property type="molecule type" value="Genomic_DNA"/>
</dbReference>
<dbReference type="EC" id="1.2.1.3" evidence="6"/>
<protein>
    <submittedName>
        <fullName evidence="6">Aldehyde dehydrogenase</fullName>
        <ecNumber evidence="6">1.2.1.3</ecNumber>
    </submittedName>
</protein>
<dbReference type="Gene3D" id="3.40.309.10">
    <property type="entry name" value="Aldehyde Dehydrogenase, Chain A, domain 2"/>
    <property type="match status" value="1"/>
</dbReference>
<reference evidence="6" key="1">
    <citation type="submission" date="2020-02" db="EMBL/GenBank/DDBJ databases">
        <authorList>
            <person name="Meier V. D."/>
        </authorList>
    </citation>
    <scope>NUCLEOTIDE SEQUENCE</scope>
    <source>
        <strain evidence="6">AVDCRST_MAG49</strain>
    </source>
</reference>
<feature type="domain" description="Aldehyde dehydrogenase" evidence="5">
    <location>
        <begin position="24"/>
        <end position="490"/>
    </location>
</feature>
<dbReference type="FunFam" id="3.40.605.10:FF:000007">
    <property type="entry name" value="NAD/NADP-dependent betaine aldehyde dehydrogenase"/>
    <property type="match status" value="1"/>
</dbReference>
<evidence type="ECO:0000259" key="5">
    <source>
        <dbReference type="Pfam" id="PF00171"/>
    </source>
</evidence>
<dbReference type="Gene3D" id="3.40.605.10">
    <property type="entry name" value="Aldehyde Dehydrogenase, Chain A, domain 1"/>
    <property type="match status" value="1"/>
</dbReference>
<feature type="active site" evidence="3">
    <location>
        <position position="261"/>
    </location>
</feature>
<dbReference type="InterPro" id="IPR016161">
    <property type="entry name" value="Ald_DH/histidinol_DH"/>
</dbReference>
<dbReference type="PANTHER" id="PTHR43353:SF5">
    <property type="entry name" value="SUCCINATE-SEMIALDEHYDE DEHYDROGENASE, MITOCHONDRIAL"/>
    <property type="match status" value="1"/>
</dbReference>
<evidence type="ECO:0000256" key="4">
    <source>
        <dbReference type="RuleBase" id="RU003345"/>
    </source>
</evidence>
<accession>A0A6J4U354</accession>
<sequence>MTATLGTETTAGAPTFGNYIGGAWRPAASGETFEDRSPADTDDLVGRFAASGQEDVEAAVAAAAEAAAGWRRTSAIARGNILLKAADLLAARAEQVARELTREEGKTLKEGLGETNRAVQILRYFAGETQQPDGEHYPSVSPTTLLYTAREPLGVVGVITPWNFPIAIPTWKVAPALAFGNTVVLKPASLTPLCAVRLVECLADAGLPPGVLNLVTGSASRVGDALVRDPRLVGITFTGSNAVGQQLRRTAAETGTKLQLELGGKNPAIVLADADLEHALTHVINGAMMSTGQKCTATSRAIVDRSIAPRFTDLLERRVRDLRVGDPLAAETQIGPLISADAADSVASEVQAAQESGGGLLVGGGRLAANGHGRGHFLAPALFGDVDPASRLGQEELFGPVLGVIPVDGLDEAVEVANQVRYGLSASIFTRDLGRALGFVREIQAGIVHVNSETAGAEPHVPFGGMKGSSSYSREQGKSAREFFTQVKTVYLDPPPA</sequence>
<dbReference type="PROSITE" id="PS00687">
    <property type="entry name" value="ALDEHYDE_DEHYDR_GLU"/>
    <property type="match status" value="1"/>
</dbReference>
<dbReference type="PANTHER" id="PTHR43353">
    <property type="entry name" value="SUCCINATE-SEMIALDEHYDE DEHYDROGENASE, MITOCHONDRIAL"/>
    <property type="match status" value="1"/>
</dbReference>
<proteinExistence type="inferred from homology"/>
<dbReference type="Pfam" id="PF00171">
    <property type="entry name" value="Aldedh"/>
    <property type="match status" value="1"/>
</dbReference>
<dbReference type="SUPFAM" id="SSF53720">
    <property type="entry name" value="ALDH-like"/>
    <property type="match status" value="1"/>
</dbReference>
<dbReference type="AlphaFoldDB" id="A0A6J4U354"/>
<name>A0A6J4U354_9BACT</name>
<comment type="similarity">
    <text evidence="1 4">Belongs to the aldehyde dehydrogenase family.</text>
</comment>
<dbReference type="GO" id="GO:0004029">
    <property type="term" value="F:aldehyde dehydrogenase (NAD+) activity"/>
    <property type="evidence" value="ECO:0007669"/>
    <property type="project" value="UniProtKB-EC"/>
</dbReference>